<accession>A0A4R3KPB2</accession>
<gene>
    <name evidence="4" type="ORF">EDD80_10914</name>
</gene>
<dbReference type="InterPro" id="IPR032740">
    <property type="entry name" value="GxDLY"/>
</dbReference>
<name>A0A4R3KPB2_9SPHI</name>
<sequence>MKKLLYTLFFIGAVLAFSRANGEVTLKRDRLESPAQGRPETRSQDSLKIKWWNPSQHSSPVIEGQAWPGEVAGFYDRLPARAQKTVREAVWDLSRESAGLLIRFRSDAPEIQVRYTVEDALDMPHMPSTGVSGLDLYSPNEDGQWEWTAGKYSFKDTITYHFQSLPHGNKREYHLYLPLYNKVKWLEIGVSGNAALEPLPPRKEKPIAIYGTSIAQGGCASRPGLAWTSILGRKLNRPVINLAFSGNGRLETALVDLLVELDPALFVIDCLPNMSGFPDDTIKTRLTNTISTLLKKRPGIPVLVTEHADADINSLNTLREGGFDRVNKLAREALTLLKTKGLQPVHLLSAEEIALGIESTVDGVHPNDIGMMEYAQAYEKAIRDILHEKDR</sequence>
<keyword evidence="5" id="KW-1185">Reference proteome</keyword>
<dbReference type="EMBL" id="SMAD01000009">
    <property type="protein sequence ID" value="TCS85990.1"/>
    <property type="molecule type" value="Genomic_DNA"/>
</dbReference>
<dbReference type="AlphaFoldDB" id="A0A4R3KPB2"/>
<dbReference type="RefSeq" id="WP_132129800.1">
    <property type="nucleotide sequence ID" value="NZ_CP042432.1"/>
</dbReference>
<feature type="signal peptide" evidence="1">
    <location>
        <begin position="1"/>
        <end position="22"/>
    </location>
</feature>
<dbReference type="Pfam" id="PF14606">
    <property type="entry name" value="Lipase_GDSL_3"/>
    <property type="match status" value="1"/>
</dbReference>
<feature type="chain" id="PRO_5020446960" evidence="1">
    <location>
        <begin position="23"/>
        <end position="391"/>
    </location>
</feature>
<evidence type="ECO:0000313" key="4">
    <source>
        <dbReference type="EMBL" id="TCS85990.1"/>
    </source>
</evidence>
<dbReference type="Pfam" id="PF14607">
    <property type="entry name" value="GxDLY"/>
    <property type="match status" value="1"/>
</dbReference>
<evidence type="ECO:0000256" key="1">
    <source>
        <dbReference type="SAM" id="SignalP"/>
    </source>
</evidence>
<proteinExistence type="predicted"/>
<dbReference type="Proteomes" id="UP000295807">
    <property type="component" value="Unassembled WGS sequence"/>
</dbReference>
<dbReference type="InterPro" id="IPR013830">
    <property type="entry name" value="SGNH_hydro"/>
</dbReference>
<dbReference type="InterPro" id="IPR036514">
    <property type="entry name" value="SGNH_hydro_sf"/>
</dbReference>
<dbReference type="Gene3D" id="3.40.50.1110">
    <property type="entry name" value="SGNH hydrolase"/>
    <property type="match status" value="1"/>
</dbReference>
<evidence type="ECO:0000259" key="2">
    <source>
        <dbReference type="Pfam" id="PF14606"/>
    </source>
</evidence>
<protein>
    <submittedName>
        <fullName evidence="4">Lysophospholipase L1-like esterase</fullName>
    </submittedName>
</protein>
<feature type="domain" description="SGNH hydrolase-type esterase" evidence="2">
    <location>
        <begin position="204"/>
        <end position="383"/>
    </location>
</feature>
<evidence type="ECO:0000259" key="3">
    <source>
        <dbReference type="Pfam" id="PF14607"/>
    </source>
</evidence>
<evidence type="ECO:0000313" key="5">
    <source>
        <dbReference type="Proteomes" id="UP000295807"/>
    </source>
</evidence>
<feature type="domain" description="SGNH hydrolase-type esterase N-terminal" evidence="3">
    <location>
        <begin position="49"/>
        <end position="195"/>
    </location>
</feature>
<dbReference type="Gene3D" id="2.60.120.260">
    <property type="entry name" value="Galactose-binding domain-like"/>
    <property type="match status" value="1"/>
</dbReference>
<keyword evidence="1" id="KW-0732">Signal</keyword>
<organism evidence="4 5">
    <name type="scientific">Anseongella ginsenosidimutans</name>
    <dbReference type="NCBI Taxonomy" id="496056"/>
    <lineage>
        <taxon>Bacteria</taxon>
        <taxon>Pseudomonadati</taxon>
        <taxon>Bacteroidota</taxon>
        <taxon>Sphingobacteriia</taxon>
        <taxon>Sphingobacteriales</taxon>
        <taxon>Sphingobacteriaceae</taxon>
        <taxon>Anseongella</taxon>
    </lineage>
</organism>
<dbReference type="SUPFAM" id="SSF52266">
    <property type="entry name" value="SGNH hydrolase"/>
    <property type="match status" value="1"/>
</dbReference>
<comment type="caution">
    <text evidence="4">The sequence shown here is derived from an EMBL/GenBank/DDBJ whole genome shotgun (WGS) entry which is preliminary data.</text>
</comment>
<dbReference type="OrthoDB" id="5624617at2"/>
<dbReference type="GO" id="GO:0016788">
    <property type="term" value="F:hydrolase activity, acting on ester bonds"/>
    <property type="evidence" value="ECO:0007669"/>
    <property type="project" value="UniProtKB-ARBA"/>
</dbReference>
<reference evidence="4 5" key="1">
    <citation type="submission" date="2019-03" db="EMBL/GenBank/DDBJ databases">
        <title>Genomic Encyclopedia of Type Strains, Phase IV (KMG-IV): sequencing the most valuable type-strain genomes for metagenomic binning, comparative biology and taxonomic classification.</title>
        <authorList>
            <person name="Goeker M."/>
        </authorList>
    </citation>
    <scope>NUCLEOTIDE SEQUENCE [LARGE SCALE GENOMIC DNA]</scope>
    <source>
        <strain evidence="4 5">DSM 21100</strain>
    </source>
</reference>